<keyword evidence="2" id="KW-1185">Reference proteome</keyword>
<feature type="non-terminal residue" evidence="1">
    <location>
        <position position="51"/>
    </location>
</feature>
<dbReference type="Proteomes" id="UP001066276">
    <property type="component" value="Chromosome 12"/>
</dbReference>
<comment type="caution">
    <text evidence="1">The sequence shown here is derived from an EMBL/GenBank/DDBJ whole genome shotgun (WGS) entry which is preliminary data.</text>
</comment>
<organism evidence="1 2">
    <name type="scientific">Pleurodeles waltl</name>
    <name type="common">Iberian ribbed newt</name>
    <dbReference type="NCBI Taxonomy" id="8319"/>
    <lineage>
        <taxon>Eukaryota</taxon>
        <taxon>Metazoa</taxon>
        <taxon>Chordata</taxon>
        <taxon>Craniata</taxon>
        <taxon>Vertebrata</taxon>
        <taxon>Euteleostomi</taxon>
        <taxon>Amphibia</taxon>
        <taxon>Batrachia</taxon>
        <taxon>Caudata</taxon>
        <taxon>Salamandroidea</taxon>
        <taxon>Salamandridae</taxon>
        <taxon>Pleurodelinae</taxon>
        <taxon>Pleurodeles</taxon>
    </lineage>
</organism>
<sequence>VKWLLEEVESVSVGKEFVAEEAGVVSLDVIWEMEEAEVVSGDTEKVLGKVE</sequence>
<proteinExistence type="predicted"/>
<name>A0AAV7KY69_PLEWA</name>
<reference evidence="1" key="1">
    <citation type="journal article" date="2022" name="bioRxiv">
        <title>Sequencing and chromosome-scale assembly of the giantPleurodeles waltlgenome.</title>
        <authorList>
            <person name="Brown T."/>
            <person name="Elewa A."/>
            <person name="Iarovenko S."/>
            <person name="Subramanian E."/>
            <person name="Araus A.J."/>
            <person name="Petzold A."/>
            <person name="Susuki M."/>
            <person name="Suzuki K.-i.T."/>
            <person name="Hayashi T."/>
            <person name="Toyoda A."/>
            <person name="Oliveira C."/>
            <person name="Osipova E."/>
            <person name="Leigh N.D."/>
            <person name="Simon A."/>
            <person name="Yun M.H."/>
        </authorList>
    </citation>
    <scope>NUCLEOTIDE SEQUENCE</scope>
    <source>
        <strain evidence="1">20211129_DDA</strain>
        <tissue evidence="1">Liver</tissue>
    </source>
</reference>
<feature type="non-terminal residue" evidence="1">
    <location>
        <position position="1"/>
    </location>
</feature>
<evidence type="ECO:0000313" key="2">
    <source>
        <dbReference type="Proteomes" id="UP001066276"/>
    </source>
</evidence>
<dbReference type="AlphaFoldDB" id="A0AAV7KY69"/>
<accession>A0AAV7KY69</accession>
<protein>
    <submittedName>
        <fullName evidence="1">Uncharacterized protein</fullName>
    </submittedName>
</protein>
<dbReference type="EMBL" id="JANPWB010000016">
    <property type="protein sequence ID" value="KAJ1084391.1"/>
    <property type="molecule type" value="Genomic_DNA"/>
</dbReference>
<gene>
    <name evidence="1" type="ORF">NDU88_004540</name>
</gene>
<evidence type="ECO:0000313" key="1">
    <source>
        <dbReference type="EMBL" id="KAJ1084391.1"/>
    </source>
</evidence>